<dbReference type="SMART" id="SM00100">
    <property type="entry name" value="cNMP"/>
    <property type="match status" value="1"/>
</dbReference>
<evidence type="ECO:0000313" key="6">
    <source>
        <dbReference type="EMBL" id="EFJ14557.1"/>
    </source>
</evidence>
<dbReference type="CDD" id="cd03444">
    <property type="entry name" value="Thioesterase_II_repeat1"/>
    <property type="match status" value="1"/>
</dbReference>
<dbReference type="Gene3D" id="2.60.120.10">
    <property type="entry name" value="Jelly Rolls"/>
    <property type="match status" value="1"/>
</dbReference>
<dbReference type="SUPFAM" id="SSF51206">
    <property type="entry name" value="cAMP-binding domain-like"/>
    <property type="match status" value="1"/>
</dbReference>
<gene>
    <name evidence="6" type="ORF">SELMODRAFT_423600</name>
</gene>
<comment type="subunit">
    <text evidence="2">Homotetramer.</text>
</comment>
<dbReference type="FunFam" id="2.40.160.210:FF:000001">
    <property type="entry name" value="Acyl-CoA thioesterase II"/>
    <property type="match status" value="1"/>
</dbReference>
<evidence type="ECO:0000256" key="1">
    <source>
        <dbReference type="ARBA" id="ARBA00006538"/>
    </source>
</evidence>
<dbReference type="InterPro" id="IPR049449">
    <property type="entry name" value="TesB_ACOT8-like_N"/>
</dbReference>
<evidence type="ECO:0000256" key="3">
    <source>
        <dbReference type="ARBA" id="ARBA00022801"/>
    </source>
</evidence>
<dbReference type="CDD" id="cd03445">
    <property type="entry name" value="Thioesterase_II_repeat2"/>
    <property type="match status" value="1"/>
</dbReference>
<dbReference type="GO" id="GO:0009062">
    <property type="term" value="P:fatty acid catabolic process"/>
    <property type="evidence" value="ECO:0000318"/>
    <property type="project" value="GO_Central"/>
</dbReference>
<dbReference type="STRING" id="88036.D8SM81"/>
<dbReference type="KEGG" id="smo:SELMODRAFT_423600"/>
<evidence type="ECO:0000256" key="4">
    <source>
        <dbReference type="ARBA" id="ARBA00023098"/>
    </source>
</evidence>
<sequence length="434" mass="48579">MAVLFTIGDKDVSVEQAMEFLGSVPLLQQLPAGLIKKIAHALKPMRFASGETLVREGEAGEGFYIVWKGEAEVAGVSNTLILKPGDYFGSGEFAPGVCPEHLQEIHKADVVAVDEVICLVLTHEHHALVSSDSIWTDNQRKDVATVERVLELDKLDVDLYRGLTAYPSETGRVFGGQLIGQALAAACKSVDPSLLVHSLHSNFLVAGDEALPIMYQVERVRDGHRFATRCVRAMQRGQEIFRLTASFQRLEKSLEHQRDMPEAPRPEDVLPREVLEQRYRVDARIPLRIKKKLAAAPHLQYPMEVRLCDPVDLVNPTQLEPRQRVWLKARQKLSDDQSLHCCVAAYASDSQFIGTALRPLRTSSGQRFRILSLDHSMWFHQPFRADEWLLFVMESPFAGNGRGFATGHMYTQSGELVISVAQEGVFGPYKRSKL</sequence>
<dbReference type="InterPro" id="IPR003703">
    <property type="entry name" value="Acyl_CoA_thio"/>
</dbReference>
<dbReference type="InterPro" id="IPR018490">
    <property type="entry name" value="cNMP-bd_dom_sf"/>
</dbReference>
<accession>D8SM81</accession>
<comment type="similarity">
    <text evidence="1">Belongs to the C/M/P thioester hydrolase family.</text>
</comment>
<dbReference type="FunCoup" id="D8SM81">
    <property type="interactions" value="2569"/>
</dbReference>
<proteinExistence type="inferred from homology"/>
<dbReference type="PROSITE" id="PS00888">
    <property type="entry name" value="CNMP_BINDING_1"/>
    <property type="match status" value="1"/>
</dbReference>
<dbReference type="eggNOG" id="KOG3016">
    <property type="taxonomic scope" value="Eukaryota"/>
</dbReference>
<dbReference type="CDD" id="cd00038">
    <property type="entry name" value="CAP_ED"/>
    <property type="match status" value="1"/>
</dbReference>
<keyword evidence="3" id="KW-0378">Hydrolase</keyword>
<dbReference type="GO" id="GO:0047617">
    <property type="term" value="F:fatty acyl-CoA hydrolase activity"/>
    <property type="evidence" value="ECO:0000318"/>
    <property type="project" value="GO_Central"/>
</dbReference>
<dbReference type="InterPro" id="IPR025652">
    <property type="entry name" value="TesB_C"/>
</dbReference>
<dbReference type="PANTHER" id="PTHR11066:SF34">
    <property type="entry name" value="ACYL-COENZYME A THIOESTERASE 8"/>
    <property type="match status" value="1"/>
</dbReference>
<dbReference type="Pfam" id="PF13622">
    <property type="entry name" value="4HBT_3"/>
    <property type="match status" value="1"/>
</dbReference>
<dbReference type="InterPro" id="IPR000595">
    <property type="entry name" value="cNMP-bd_dom"/>
</dbReference>
<feature type="domain" description="Cyclic nucleotide-binding" evidence="5">
    <location>
        <begin position="26"/>
        <end position="124"/>
    </location>
</feature>
<dbReference type="Pfam" id="PF00027">
    <property type="entry name" value="cNMP_binding"/>
    <property type="match status" value="1"/>
</dbReference>
<dbReference type="InterPro" id="IPR014710">
    <property type="entry name" value="RmlC-like_jellyroll"/>
</dbReference>
<organism evidence="7">
    <name type="scientific">Selaginella moellendorffii</name>
    <name type="common">Spikemoss</name>
    <dbReference type="NCBI Taxonomy" id="88036"/>
    <lineage>
        <taxon>Eukaryota</taxon>
        <taxon>Viridiplantae</taxon>
        <taxon>Streptophyta</taxon>
        <taxon>Embryophyta</taxon>
        <taxon>Tracheophyta</taxon>
        <taxon>Lycopodiopsida</taxon>
        <taxon>Selaginellales</taxon>
        <taxon>Selaginellaceae</taxon>
        <taxon>Selaginella</taxon>
    </lineage>
</organism>
<evidence type="ECO:0000313" key="7">
    <source>
        <dbReference type="Proteomes" id="UP000001514"/>
    </source>
</evidence>
<dbReference type="SUPFAM" id="SSF54637">
    <property type="entry name" value="Thioesterase/thiol ester dehydrase-isomerase"/>
    <property type="match status" value="2"/>
</dbReference>
<dbReference type="PANTHER" id="PTHR11066">
    <property type="entry name" value="ACYL-COA THIOESTERASE"/>
    <property type="match status" value="1"/>
</dbReference>
<dbReference type="GO" id="GO:0006637">
    <property type="term" value="P:acyl-CoA metabolic process"/>
    <property type="evidence" value="ECO:0000318"/>
    <property type="project" value="GO_Central"/>
</dbReference>
<dbReference type="InterPro" id="IPR018488">
    <property type="entry name" value="cNMP-bd_CS"/>
</dbReference>
<dbReference type="HOGENOM" id="CLU_032690_5_0_1"/>
<dbReference type="PROSITE" id="PS50042">
    <property type="entry name" value="CNMP_BINDING_3"/>
    <property type="match status" value="1"/>
</dbReference>
<dbReference type="OMA" id="QVWFRTN"/>
<dbReference type="Gene3D" id="2.40.160.210">
    <property type="entry name" value="Acyl-CoA thioesterase, double hotdog domain"/>
    <property type="match status" value="1"/>
</dbReference>
<name>D8SM81_SELML</name>
<keyword evidence="4" id="KW-0443">Lipid metabolism</keyword>
<protein>
    <recommendedName>
        <fullName evidence="5">Cyclic nucleotide-binding domain-containing protein</fullName>
    </recommendedName>
</protein>
<dbReference type="Gramene" id="EFJ14557">
    <property type="protein sequence ID" value="EFJ14557"/>
    <property type="gene ID" value="SELMODRAFT_423600"/>
</dbReference>
<dbReference type="InParanoid" id="D8SM81"/>
<evidence type="ECO:0000259" key="5">
    <source>
        <dbReference type="PROSITE" id="PS50042"/>
    </source>
</evidence>
<dbReference type="Pfam" id="PF02551">
    <property type="entry name" value="Acyl_CoA_thio"/>
    <property type="match status" value="1"/>
</dbReference>
<dbReference type="AlphaFoldDB" id="D8SM81"/>
<dbReference type="Proteomes" id="UP000001514">
    <property type="component" value="Unassembled WGS sequence"/>
</dbReference>
<dbReference type="InterPro" id="IPR029069">
    <property type="entry name" value="HotDog_dom_sf"/>
</dbReference>
<dbReference type="EMBL" id="GL377627">
    <property type="protein sequence ID" value="EFJ14557.1"/>
    <property type="molecule type" value="Genomic_DNA"/>
</dbReference>
<evidence type="ECO:0000256" key="2">
    <source>
        <dbReference type="ARBA" id="ARBA00011881"/>
    </source>
</evidence>
<dbReference type="InterPro" id="IPR042171">
    <property type="entry name" value="Acyl-CoA_hotdog"/>
</dbReference>
<reference evidence="6 7" key="1">
    <citation type="journal article" date="2011" name="Science">
        <title>The Selaginella genome identifies genetic changes associated with the evolution of vascular plants.</title>
        <authorList>
            <person name="Banks J.A."/>
            <person name="Nishiyama T."/>
            <person name="Hasebe M."/>
            <person name="Bowman J.L."/>
            <person name="Gribskov M."/>
            <person name="dePamphilis C."/>
            <person name="Albert V.A."/>
            <person name="Aono N."/>
            <person name="Aoyama T."/>
            <person name="Ambrose B.A."/>
            <person name="Ashton N.W."/>
            <person name="Axtell M.J."/>
            <person name="Barker E."/>
            <person name="Barker M.S."/>
            <person name="Bennetzen J.L."/>
            <person name="Bonawitz N.D."/>
            <person name="Chapple C."/>
            <person name="Cheng C."/>
            <person name="Correa L.G."/>
            <person name="Dacre M."/>
            <person name="DeBarry J."/>
            <person name="Dreyer I."/>
            <person name="Elias M."/>
            <person name="Engstrom E.M."/>
            <person name="Estelle M."/>
            <person name="Feng L."/>
            <person name="Finet C."/>
            <person name="Floyd S.K."/>
            <person name="Frommer W.B."/>
            <person name="Fujita T."/>
            <person name="Gramzow L."/>
            <person name="Gutensohn M."/>
            <person name="Harholt J."/>
            <person name="Hattori M."/>
            <person name="Heyl A."/>
            <person name="Hirai T."/>
            <person name="Hiwatashi Y."/>
            <person name="Ishikawa M."/>
            <person name="Iwata M."/>
            <person name="Karol K.G."/>
            <person name="Koehler B."/>
            <person name="Kolukisaoglu U."/>
            <person name="Kubo M."/>
            <person name="Kurata T."/>
            <person name="Lalonde S."/>
            <person name="Li K."/>
            <person name="Li Y."/>
            <person name="Litt A."/>
            <person name="Lyons E."/>
            <person name="Manning G."/>
            <person name="Maruyama T."/>
            <person name="Michael T.P."/>
            <person name="Mikami K."/>
            <person name="Miyazaki S."/>
            <person name="Morinaga S."/>
            <person name="Murata T."/>
            <person name="Mueller-Roeber B."/>
            <person name="Nelson D.R."/>
            <person name="Obara M."/>
            <person name="Oguri Y."/>
            <person name="Olmstead R.G."/>
            <person name="Onodera N."/>
            <person name="Petersen B.L."/>
            <person name="Pils B."/>
            <person name="Prigge M."/>
            <person name="Rensing S.A."/>
            <person name="Riano-Pachon D.M."/>
            <person name="Roberts A.W."/>
            <person name="Sato Y."/>
            <person name="Scheller H.V."/>
            <person name="Schulz B."/>
            <person name="Schulz C."/>
            <person name="Shakirov E.V."/>
            <person name="Shibagaki N."/>
            <person name="Shinohara N."/>
            <person name="Shippen D.E."/>
            <person name="Soerensen I."/>
            <person name="Sotooka R."/>
            <person name="Sugimoto N."/>
            <person name="Sugita M."/>
            <person name="Sumikawa N."/>
            <person name="Tanurdzic M."/>
            <person name="Theissen G."/>
            <person name="Ulvskov P."/>
            <person name="Wakazuki S."/>
            <person name="Weng J.K."/>
            <person name="Willats W.W."/>
            <person name="Wipf D."/>
            <person name="Wolf P.G."/>
            <person name="Yang L."/>
            <person name="Zimmer A.D."/>
            <person name="Zhu Q."/>
            <person name="Mitros T."/>
            <person name="Hellsten U."/>
            <person name="Loque D."/>
            <person name="Otillar R."/>
            <person name="Salamov A."/>
            <person name="Schmutz J."/>
            <person name="Shapiro H."/>
            <person name="Lindquist E."/>
            <person name="Lucas S."/>
            <person name="Rokhsar D."/>
            <person name="Grigoriev I.V."/>
        </authorList>
    </citation>
    <scope>NUCLEOTIDE SEQUENCE [LARGE SCALE GENOMIC DNA]</scope>
</reference>
<keyword evidence="7" id="KW-1185">Reference proteome</keyword>